<evidence type="ECO:0000256" key="7">
    <source>
        <dbReference type="RuleBase" id="RU363032"/>
    </source>
</evidence>
<keyword evidence="6 7" id="KW-0472">Membrane</keyword>
<evidence type="ECO:0000256" key="1">
    <source>
        <dbReference type="ARBA" id="ARBA00004651"/>
    </source>
</evidence>
<dbReference type="PANTHER" id="PTHR30193">
    <property type="entry name" value="ABC TRANSPORTER PERMEASE PROTEIN"/>
    <property type="match status" value="1"/>
</dbReference>
<evidence type="ECO:0000256" key="5">
    <source>
        <dbReference type="ARBA" id="ARBA00022989"/>
    </source>
</evidence>
<evidence type="ECO:0000259" key="9">
    <source>
        <dbReference type="PROSITE" id="PS50928"/>
    </source>
</evidence>
<comment type="similarity">
    <text evidence="7">Belongs to the binding-protein-dependent transport system permease family.</text>
</comment>
<evidence type="ECO:0000256" key="4">
    <source>
        <dbReference type="ARBA" id="ARBA00022692"/>
    </source>
</evidence>
<dbReference type="Pfam" id="PF00528">
    <property type="entry name" value="BPD_transp_1"/>
    <property type="match status" value="1"/>
</dbReference>
<dbReference type="EMBL" id="PENI01000014">
    <property type="protein sequence ID" value="RMB83896.1"/>
    <property type="molecule type" value="Genomic_DNA"/>
</dbReference>
<evidence type="ECO:0000256" key="6">
    <source>
        <dbReference type="ARBA" id="ARBA00023136"/>
    </source>
</evidence>
<gene>
    <name evidence="10" type="ORF">CTZ28_22495</name>
</gene>
<dbReference type="InterPro" id="IPR051393">
    <property type="entry name" value="ABC_transporter_permease"/>
</dbReference>
<evidence type="ECO:0000256" key="2">
    <source>
        <dbReference type="ARBA" id="ARBA00022448"/>
    </source>
</evidence>
<sequence>MATDSLESTPAQGPPKRRAARGDAPPGEPRRVAYLYLAPGLVLTALFVLYPLLRTVFLSFFQWDGITVPVFNGIENYRQIVTDPQLLSLFGHSGVLVVFYAVVPIVLGLVITALFARREVRGMTFYRSVLFLPQAVSLVVVSVAWQLMYAQSGTINQFLGFFGLDQGTGWLGSFTWALPAIGFVGSWLLTGLSVVLFLSGVQKIDPSLYEAVRLDGGNAWHEFRHVTLPGLRGELAVALTLTVVASLRSFDLVYLMTQGGPGTSTSVPGYAIFQNAFVNQQVGLASALAVVLSALIIVVTTLINRLSKDPES</sequence>
<comment type="subcellular location">
    <subcellularLocation>
        <location evidence="1 7">Cell membrane</location>
        <topology evidence="1 7">Multi-pass membrane protein</topology>
    </subcellularLocation>
</comment>
<feature type="region of interest" description="Disordered" evidence="8">
    <location>
        <begin position="1"/>
        <end position="25"/>
    </location>
</feature>
<keyword evidence="11" id="KW-1185">Reference proteome</keyword>
<dbReference type="SUPFAM" id="SSF160964">
    <property type="entry name" value="MalF N-terminal region-like"/>
    <property type="match status" value="1"/>
</dbReference>
<name>A0A3M0IP95_9ACTN</name>
<evidence type="ECO:0000313" key="11">
    <source>
        <dbReference type="Proteomes" id="UP000270471"/>
    </source>
</evidence>
<keyword evidence="3" id="KW-1003">Cell membrane</keyword>
<dbReference type="GO" id="GO:0055085">
    <property type="term" value="P:transmembrane transport"/>
    <property type="evidence" value="ECO:0007669"/>
    <property type="project" value="InterPro"/>
</dbReference>
<evidence type="ECO:0000256" key="8">
    <source>
        <dbReference type="SAM" id="MobiDB-lite"/>
    </source>
</evidence>
<organism evidence="10 11">
    <name type="scientific">Streptomyces shenzhenensis</name>
    <dbReference type="NCBI Taxonomy" id="943815"/>
    <lineage>
        <taxon>Bacteria</taxon>
        <taxon>Bacillati</taxon>
        <taxon>Actinomycetota</taxon>
        <taxon>Actinomycetes</taxon>
        <taxon>Kitasatosporales</taxon>
        <taxon>Streptomycetaceae</taxon>
        <taxon>Streptomyces</taxon>
    </lineage>
</organism>
<feature type="transmembrane region" description="Helical" evidence="7">
    <location>
        <begin position="282"/>
        <end position="303"/>
    </location>
</feature>
<dbReference type="Gene3D" id="1.10.3720.10">
    <property type="entry name" value="MetI-like"/>
    <property type="match status" value="1"/>
</dbReference>
<evidence type="ECO:0000256" key="3">
    <source>
        <dbReference type="ARBA" id="ARBA00022475"/>
    </source>
</evidence>
<dbReference type="CDD" id="cd06261">
    <property type="entry name" value="TM_PBP2"/>
    <property type="match status" value="1"/>
</dbReference>
<feature type="compositionally biased region" description="Polar residues" evidence="8">
    <location>
        <begin position="1"/>
        <end position="11"/>
    </location>
</feature>
<dbReference type="GO" id="GO:0005886">
    <property type="term" value="C:plasma membrane"/>
    <property type="evidence" value="ECO:0007669"/>
    <property type="project" value="UniProtKB-SubCell"/>
</dbReference>
<feature type="domain" description="ABC transmembrane type-1" evidence="9">
    <location>
        <begin position="90"/>
        <end position="303"/>
    </location>
</feature>
<dbReference type="SUPFAM" id="SSF161098">
    <property type="entry name" value="MetI-like"/>
    <property type="match status" value="1"/>
</dbReference>
<dbReference type="AlphaFoldDB" id="A0A3M0IP95"/>
<keyword evidence="2 7" id="KW-0813">Transport</keyword>
<proteinExistence type="inferred from homology"/>
<dbReference type="Proteomes" id="UP000270471">
    <property type="component" value="Unassembled WGS sequence"/>
</dbReference>
<evidence type="ECO:0000313" key="10">
    <source>
        <dbReference type="EMBL" id="RMB83896.1"/>
    </source>
</evidence>
<reference evidence="10 11" key="1">
    <citation type="submission" date="2017-11" db="EMBL/GenBank/DDBJ databases">
        <title>Draft genome of actinobacteria isolated from guarana (Paullinia cupana (Mart.) Ducke.</title>
        <authorList>
            <person name="Siqueira K.A."/>
            <person name="Liotti R.G."/>
            <person name="Mendes T.A.O."/>
            <person name="Soares M.A."/>
        </authorList>
    </citation>
    <scope>NUCLEOTIDE SEQUENCE [LARGE SCALE GENOMIC DNA]</scope>
    <source>
        <strain evidence="10 11">193</strain>
    </source>
</reference>
<dbReference type="PANTHER" id="PTHR30193:SF37">
    <property type="entry name" value="INNER MEMBRANE ABC TRANSPORTER PERMEASE PROTEIN YCJO"/>
    <property type="match status" value="1"/>
</dbReference>
<feature type="transmembrane region" description="Helical" evidence="7">
    <location>
        <begin position="128"/>
        <end position="150"/>
    </location>
</feature>
<dbReference type="PROSITE" id="PS50928">
    <property type="entry name" value="ABC_TM1"/>
    <property type="match status" value="1"/>
</dbReference>
<accession>A0A3M0IP95</accession>
<feature type="transmembrane region" description="Helical" evidence="7">
    <location>
        <begin position="94"/>
        <end position="116"/>
    </location>
</feature>
<keyword evidence="5 7" id="KW-1133">Transmembrane helix</keyword>
<dbReference type="InterPro" id="IPR035906">
    <property type="entry name" value="MetI-like_sf"/>
</dbReference>
<keyword evidence="4 7" id="KW-0812">Transmembrane</keyword>
<feature type="transmembrane region" description="Helical" evidence="7">
    <location>
        <begin position="33"/>
        <end position="53"/>
    </location>
</feature>
<dbReference type="InterPro" id="IPR000515">
    <property type="entry name" value="MetI-like"/>
</dbReference>
<feature type="transmembrane region" description="Helical" evidence="7">
    <location>
        <begin position="170"/>
        <end position="198"/>
    </location>
</feature>
<comment type="caution">
    <text evidence="10">The sequence shown here is derived from an EMBL/GenBank/DDBJ whole genome shotgun (WGS) entry which is preliminary data.</text>
</comment>
<protein>
    <submittedName>
        <fullName evidence="10">Sugar ABC transporter permease</fullName>
    </submittedName>
</protein>
<dbReference type="OrthoDB" id="9804439at2"/>